<organism evidence="1 2">
    <name type="scientific">Butyricimonas faecihominis</name>
    <dbReference type="NCBI Taxonomy" id="1472416"/>
    <lineage>
        <taxon>Bacteria</taxon>
        <taxon>Pseudomonadati</taxon>
        <taxon>Bacteroidota</taxon>
        <taxon>Bacteroidia</taxon>
        <taxon>Bacteroidales</taxon>
        <taxon>Odoribacteraceae</taxon>
        <taxon>Butyricimonas</taxon>
    </lineage>
</organism>
<evidence type="ECO:0000313" key="1">
    <source>
        <dbReference type="EMBL" id="MBB4024278.1"/>
    </source>
</evidence>
<comment type="caution">
    <text evidence="1">The sequence shown here is derived from an EMBL/GenBank/DDBJ whole genome shotgun (WGS) entry which is preliminary data.</text>
</comment>
<sequence>MSNKTKEDYIQRTFSLCSKDFTNHIRVGCKRVSSASPMINKMF</sequence>
<proteinExistence type="predicted"/>
<reference evidence="1 2" key="1">
    <citation type="submission" date="2020-08" db="EMBL/GenBank/DDBJ databases">
        <title>Genomic Encyclopedia of Type Strains, Phase IV (KMG-IV): sequencing the most valuable type-strain genomes for metagenomic binning, comparative biology and taxonomic classification.</title>
        <authorList>
            <person name="Goeker M."/>
        </authorList>
    </citation>
    <scope>NUCLEOTIDE SEQUENCE [LARGE SCALE GENOMIC DNA]</scope>
    <source>
        <strain evidence="1 2">DSM 105721</strain>
    </source>
</reference>
<dbReference type="AlphaFoldDB" id="A0A7W6HSQ1"/>
<gene>
    <name evidence="1" type="ORF">GGR14_000039</name>
</gene>
<dbReference type="Proteomes" id="UP000546007">
    <property type="component" value="Unassembled WGS sequence"/>
</dbReference>
<dbReference type="EMBL" id="JACIES010000001">
    <property type="protein sequence ID" value="MBB4024278.1"/>
    <property type="molecule type" value="Genomic_DNA"/>
</dbReference>
<evidence type="ECO:0000313" key="2">
    <source>
        <dbReference type="Proteomes" id="UP000546007"/>
    </source>
</evidence>
<accession>A0A7W6HSQ1</accession>
<keyword evidence="2" id="KW-1185">Reference proteome</keyword>
<name>A0A7W6HSQ1_9BACT</name>
<protein>
    <submittedName>
        <fullName evidence="1">Uncharacterized protein</fullName>
    </submittedName>
</protein>